<proteinExistence type="predicted"/>
<accession>A0A0F7VG11</accession>
<dbReference type="AlphaFoldDB" id="A0A0F7VG11"/>
<dbReference type="EMBL" id="CDHK01000003">
    <property type="protein sequence ID" value="CEO58910.1"/>
    <property type="molecule type" value="Genomic_DNA"/>
</dbReference>
<name>A0A0F7VG11_PENBI</name>
<gene>
    <name evidence="1" type="ORF">PMG11_03605</name>
</gene>
<dbReference type="Proteomes" id="UP000042958">
    <property type="component" value="Unassembled WGS sequence"/>
</dbReference>
<evidence type="ECO:0000313" key="2">
    <source>
        <dbReference type="Proteomes" id="UP000042958"/>
    </source>
</evidence>
<sequence>MVPAGVIRGHRAAGFKPQVYRIVEHAQEIVRSTSLPVDPLGEPSAVSNALHRNWERTVAGAELAPSTVGFRDYIVVEFGPVPNSAKVTWQNQG</sequence>
<keyword evidence="2" id="KW-1185">Reference proteome</keyword>
<evidence type="ECO:0000313" key="1">
    <source>
        <dbReference type="EMBL" id="CEO58910.1"/>
    </source>
</evidence>
<organism evidence="1 2">
    <name type="scientific">Penicillium brasilianum</name>
    <dbReference type="NCBI Taxonomy" id="104259"/>
    <lineage>
        <taxon>Eukaryota</taxon>
        <taxon>Fungi</taxon>
        <taxon>Dikarya</taxon>
        <taxon>Ascomycota</taxon>
        <taxon>Pezizomycotina</taxon>
        <taxon>Eurotiomycetes</taxon>
        <taxon>Eurotiomycetidae</taxon>
        <taxon>Eurotiales</taxon>
        <taxon>Aspergillaceae</taxon>
        <taxon>Penicillium</taxon>
    </lineage>
</organism>
<protein>
    <submittedName>
        <fullName evidence="1">Uncharacterized protein</fullName>
    </submittedName>
</protein>
<reference evidence="2" key="1">
    <citation type="journal article" date="2015" name="Genome Announc.">
        <title>Draft genome sequence of the fungus Penicillium brasilianum MG11.</title>
        <authorList>
            <person name="Horn F."/>
            <person name="Linde J."/>
            <person name="Mattern D.J."/>
            <person name="Walther G."/>
            <person name="Guthke R."/>
            <person name="Brakhage A.A."/>
            <person name="Valiante V."/>
        </authorList>
    </citation>
    <scope>NUCLEOTIDE SEQUENCE [LARGE SCALE GENOMIC DNA]</scope>
    <source>
        <strain evidence="2">MG11</strain>
    </source>
</reference>